<feature type="non-terminal residue" evidence="3">
    <location>
        <position position="1"/>
    </location>
</feature>
<comment type="similarity">
    <text evidence="1">Belongs to the ARG7 family.</text>
</comment>
<proteinExistence type="inferred from homology"/>
<reference evidence="3" key="1">
    <citation type="submission" date="2015-07" db="EMBL/GenBank/DDBJ databases">
        <title>Transcriptome Assembly of Anthurium amnicola.</title>
        <authorList>
            <person name="Suzuki J."/>
        </authorList>
    </citation>
    <scope>NUCLEOTIDE SEQUENCE</scope>
</reference>
<gene>
    <name evidence="3" type="primary">ARG7_7</name>
    <name evidence="3" type="ORF">g.170444</name>
</gene>
<dbReference type="GO" id="GO:0009733">
    <property type="term" value="P:response to auxin"/>
    <property type="evidence" value="ECO:0007669"/>
    <property type="project" value="InterPro"/>
</dbReference>
<dbReference type="EMBL" id="GDJX01012312">
    <property type="protein sequence ID" value="JAT55624.1"/>
    <property type="molecule type" value="Transcribed_RNA"/>
</dbReference>
<name>A0A1D1YLU7_9ARAE</name>
<sequence length="148" mass="16456">LSLLSLSLVAEVMKQLIRRLSRVADSSQQEGPLLPRSSPKGRRRSASDDEGDGERRGWEAEVPEGHFPVYVGDEMARFVVRADLLSRPIFLELLRRSAEEYGYEQRGVLRIPCPAPAFQRVLDLLLAGATDHRRTGELDLALPSSSSS</sequence>
<dbReference type="AlphaFoldDB" id="A0A1D1YLU7"/>
<evidence type="ECO:0000313" key="3">
    <source>
        <dbReference type="EMBL" id="JAT55624.1"/>
    </source>
</evidence>
<dbReference type="PANTHER" id="PTHR31374">
    <property type="entry name" value="AUXIN-INDUCED PROTEIN-LIKE-RELATED"/>
    <property type="match status" value="1"/>
</dbReference>
<dbReference type="PANTHER" id="PTHR31374:SF198">
    <property type="entry name" value="AUXIN-RESPONSIVE PROTEIN SAUR72"/>
    <property type="match status" value="1"/>
</dbReference>
<dbReference type="InterPro" id="IPR003676">
    <property type="entry name" value="SAUR_fam"/>
</dbReference>
<evidence type="ECO:0000256" key="1">
    <source>
        <dbReference type="ARBA" id="ARBA00006974"/>
    </source>
</evidence>
<dbReference type="Pfam" id="PF02519">
    <property type="entry name" value="Auxin_inducible"/>
    <property type="match status" value="1"/>
</dbReference>
<accession>A0A1D1YLU7</accession>
<organism evidence="3">
    <name type="scientific">Anthurium amnicola</name>
    <dbReference type="NCBI Taxonomy" id="1678845"/>
    <lineage>
        <taxon>Eukaryota</taxon>
        <taxon>Viridiplantae</taxon>
        <taxon>Streptophyta</taxon>
        <taxon>Embryophyta</taxon>
        <taxon>Tracheophyta</taxon>
        <taxon>Spermatophyta</taxon>
        <taxon>Magnoliopsida</taxon>
        <taxon>Liliopsida</taxon>
        <taxon>Araceae</taxon>
        <taxon>Pothoideae</taxon>
        <taxon>Potheae</taxon>
        <taxon>Anthurium</taxon>
    </lineage>
</organism>
<protein>
    <submittedName>
        <fullName evidence="3">Indole-3-acetic acid-induced protein ARG7</fullName>
    </submittedName>
</protein>
<evidence type="ECO:0000256" key="2">
    <source>
        <dbReference type="SAM" id="MobiDB-lite"/>
    </source>
</evidence>
<feature type="region of interest" description="Disordered" evidence="2">
    <location>
        <begin position="27"/>
        <end position="60"/>
    </location>
</feature>